<evidence type="ECO:0000256" key="2">
    <source>
        <dbReference type="ARBA" id="ARBA00022525"/>
    </source>
</evidence>
<dbReference type="GO" id="GO:0048731">
    <property type="term" value="P:system development"/>
    <property type="evidence" value="ECO:0007669"/>
    <property type="project" value="UniProtKB-ARBA"/>
</dbReference>
<dbReference type="InterPro" id="IPR056863">
    <property type="entry name" value="LMN_ATRN_NET-like_EGF"/>
</dbReference>
<feature type="disulfide bond" evidence="11">
    <location>
        <begin position="308"/>
        <end position="317"/>
    </location>
</feature>
<feature type="chain" id="PRO_5040126451" evidence="14">
    <location>
        <begin position="20"/>
        <end position="2163"/>
    </location>
</feature>
<keyword evidence="4 14" id="KW-0732">Signal</keyword>
<dbReference type="SMART" id="SM00282">
    <property type="entry name" value="LamG"/>
    <property type="match status" value="4"/>
</dbReference>
<feature type="domain" description="Laminin G" evidence="15">
    <location>
        <begin position="1434"/>
        <end position="1611"/>
    </location>
</feature>
<keyword evidence="7 11" id="KW-1015">Disulfide bond</keyword>
<feature type="domain" description="Laminin G" evidence="15">
    <location>
        <begin position="1802"/>
        <end position="1976"/>
    </location>
</feature>
<dbReference type="GO" id="GO:0005604">
    <property type="term" value="C:basement membrane"/>
    <property type="evidence" value="ECO:0007669"/>
    <property type="project" value="UniProtKB-SubCell"/>
</dbReference>
<evidence type="ECO:0000256" key="11">
    <source>
        <dbReference type="PROSITE-ProRule" id="PRU00460"/>
    </source>
</evidence>
<feature type="coiled-coil region" evidence="12">
    <location>
        <begin position="1004"/>
        <end position="1129"/>
    </location>
</feature>
<dbReference type="FunFam" id="2.60.120.200:FF:000200">
    <property type="entry name" value="Laminin subunit alpha-3"/>
    <property type="match status" value="1"/>
</dbReference>
<evidence type="ECO:0000256" key="7">
    <source>
        <dbReference type="ARBA" id="ARBA00023157"/>
    </source>
</evidence>
<dbReference type="InterPro" id="IPR001791">
    <property type="entry name" value="Laminin_G"/>
</dbReference>
<keyword evidence="5" id="KW-0677">Repeat</keyword>
<feature type="domain" description="Laminin EGF-like" evidence="16">
    <location>
        <begin position="144"/>
        <end position="190"/>
    </location>
</feature>
<feature type="disulfide bond" evidence="11">
    <location>
        <begin position="604"/>
        <end position="613"/>
    </location>
</feature>
<feature type="disulfide bond" evidence="11">
    <location>
        <begin position="703"/>
        <end position="712"/>
    </location>
</feature>
<dbReference type="FunFam" id="2.10.25.10:FF:000082">
    <property type="entry name" value="Laminin subunit alpha 1"/>
    <property type="match status" value="1"/>
</dbReference>
<dbReference type="EMBL" id="OU896713">
    <property type="protein sequence ID" value="CAH1175740.1"/>
    <property type="molecule type" value="Genomic_DNA"/>
</dbReference>
<dbReference type="Pfam" id="PF00054">
    <property type="entry name" value="Laminin_G_1"/>
    <property type="match status" value="1"/>
</dbReference>
<feature type="domain" description="Laminin EGF-like" evidence="16">
    <location>
        <begin position="191"/>
        <end position="239"/>
    </location>
</feature>
<feature type="domain" description="Laminin EGF-like" evidence="16">
    <location>
        <begin position="333"/>
        <end position="389"/>
    </location>
</feature>
<evidence type="ECO:0000256" key="3">
    <source>
        <dbReference type="ARBA" id="ARBA00022530"/>
    </source>
</evidence>
<feature type="disulfide bond" evidence="11">
    <location>
        <begin position="144"/>
        <end position="156"/>
    </location>
</feature>
<dbReference type="InterPro" id="IPR000034">
    <property type="entry name" value="Laminin_IV"/>
</dbReference>
<feature type="domain" description="Laminin EGF-like" evidence="16">
    <location>
        <begin position="287"/>
        <end position="332"/>
    </location>
</feature>
<dbReference type="PROSITE" id="PS50027">
    <property type="entry name" value="EGF_LAM_2"/>
    <property type="match status" value="6"/>
</dbReference>
<dbReference type="OrthoDB" id="8545473at2759"/>
<dbReference type="InterPro" id="IPR050440">
    <property type="entry name" value="Laminin/Netrin_ECM"/>
</dbReference>
<keyword evidence="18" id="KW-1185">Reference proteome</keyword>
<dbReference type="PROSITE" id="PS50025">
    <property type="entry name" value="LAM_G_DOMAIN"/>
    <property type="match status" value="3"/>
</dbReference>
<dbReference type="PROSITE" id="PS00022">
    <property type="entry name" value="EGF_1"/>
    <property type="match status" value="1"/>
</dbReference>
<evidence type="ECO:0000256" key="13">
    <source>
        <dbReference type="SAM" id="MobiDB-lite"/>
    </source>
</evidence>
<comment type="subcellular location">
    <subcellularLocation>
        <location evidence="1">Secreted</location>
        <location evidence="1">Extracellular space</location>
        <location evidence="1">Extracellular matrix</location>
        <location evidence="1">Basement membrane</location>
    </subcellularLocation>
</comment>
<feature type="disulfide bond" evidence="11">
    <location>
        <begin position="146"/>
        <end position="163"/>
    </location>
</feature>
<evidence type="ECO:0000256" key="9">
    <source>
        <dbReference type="ARBA" id="ARBA00023292"/>
    </source>
</evidence>
<dbReference type="Gene3D" id="2.60.120.200">
    <property type="match status" value="3"/>
</dbReference>
<evidence type="ECO:0000256" key="5">
    <source>
        <dbReference type="ARBA" id="ARBA00022737"/>
    </source>
</evidence>
<feature type="disulfide bond" evidence="11">
    <location>
        <begin position="683"/>
        <end position="695"/>
    </location>
</feature>
<evidence type="ECO:0000256" key="10">
    <source>
        <dbReference type="PROSITE-ProRule" id="PRU00122"/>
    </source>
</evidence>
<feature type="disulfide bond" evidence="10">
    <location>
        <begin position="2130"/>
        <end position="2157"/>
    </location>
</feature>
<name>A0A9P0GSC6_PHACE</name>
<evidence type="ECO:0000256" key="12">
    <source>
        <dbReference type="SAM" id="Coils"/>
    </source>
</evidence>
<feature type="signal peptide" evidence="14">
    <location>
        <begin position="1"/>
        <end position="19"/>
    </location>
</feature>
<feature type="disulfide bond" evidence="11">
    <location>
        <begin position="213"/>
        <end position="222"/>
    </location>
</feature>
<feature type="domain" description="Laminin EGF-like" evidence="16">
    <location>
        <begin position="585"/>
        <end position="630"/>
    </location>
</feature>
<keyword evidence="8" id="KW-0325">Glycoprotein</keyword>
<feature type="domain" description="Laminin G" evidence="15">
    <location>
        <begin position="1981"/>
        <end position="2157"/>
    </location>
</feature>
<dbReference type="GO" id="GO:0009888">
    <property type="term" value="P:tissue development"/>
    <property type="evidence" value="ECO:0007669"/>
    <property type="project" value="TreeGrafter"/>
</dbReference>
<feature type="compositionally biased region" description="Low complexity" evidence="13">
    <location>
        <begin position="31"/>
        <end position="42"/>
    </location>
</feature>
<proteinExistence type="predicted"/>
<dbReference type="FunFam" id="2.10.25.10:FF:000188">
    <property type="entry name" value="Laminin subunit gamma 2"/>
    <property type="match status" value="1"/>
</dbReference>
<dbReference type="FunFam" id="2.10.25.10:FF:000090">
    <property type="entry name" value="laminin subunit alpha"/>
    <property type="match status" value="1"/>
</dbReference>
<dbReference type="Pfam" id="PF00052">
    <property type="entry name" value="Laminin_B"/>
    <property type="match status" value="1"/>
</dbReference>
<dbReference type="Pfam" id="PF24973">
    <property type="entry name" value="EGF_LMN_ATRN"/>
    <property type="match status" value="1"/>
</dbReference>
<keyword evidence="2" id="KW-0964">Secreted</keyword>
<evidence type="ECO:0000256" key="14">
    <source>
        <dbReference type="SAM" id="SignalP"/>
    </source>
</evidence>
<keyword evidence="9 11" id="KW-0424">Laminin EGF-like domain</keyword>
<dbReference type="Gene3D" id="2.10.25.10">
    <property type="entry name" value="Laminin"/>
    <property type="match status" value="4"/>
</dbReference>
<dbReference type="SUPFAM" id="SSF57196">
    <property type="entry name" value="EGF/Laminin"/>
    <property type="match status" value="2"/>
</dbReference>
<dbReference type="Proteomes" id="UP001153737">
    <property type="component" value="Chromosome 7"/>
</dbReference>
<dbReference type="PANTHER" id="PTHR10574">
    <property type="entry name" value="NETRIN/LAMININ-RELATED"/>
    <property type="match status" value="1"/>
</dbReference>
<feature type="disulfide bond" evidence="11">
    <location>
        <begin position="289"/>
        <end position="306"/>
    </location>
</feature>
<dbReference type="GO" id="GO:0009887">
    <property type="term" value="P:animal organ morphogenesis"/>
    <property type="evidence" value="ECO:0007669"/>
    <property type="project" value="TreeGrafter"/>
</dbReference>
<evidence type="ECO:0000256" key="1">
    <source>
        <dbReference type="ARBA" id="ARBA00004302"/>
    </source>
</evidence>
<feature type="disulfide bond" evidence="11">
    <location>
        <begin position="287"/>
        <end position="299"/>
    </location>
</feature>
<dbReference type="SMART" id="SM00180">
    <property type="entry name" value="EGF_Lam"/>
    <property type="match status" value="8"/>
</dbReference>
<dbReference type="Pfam" id="PF02210">
    <property type="entry name" value="Laminin_G_2"/>
    <property type="match status" value="2"/>
</dbReference>
<keyword evidence="12" id="KW-0175">Coiled coil</keyword>
<dbReference type="PANTHER" id="PTHR10574:SF444">
    <property type="entry name" value="BASEMENT MEMBRANE-SPECIFIC HEPARAN SULFATE PROTEOGLYCAN CORE PROTEIN"/>
    <property type="match status" value="1"/>
</dbReference>
<dbReference type="SMART" id="SM00181">
    <property type="entry name" value="EGF"/>
    <property type="match status" value="6"/>
</dbReference>
<feature type="coiled-coil region" evidence="12">
    <location>
        <begin position="784"/>
        <end position="819"/>
    </location>
</feature>
<dbReference type="Gene3D" id="2.170.300.10">
    <property type="entry name" value="Tie2 ligand-binding domain superfamily"/>
    <property type="match status" value="2"/>
</dbReference>
<keyword evidence="3" id="KW-0272">Extracellular matrix</keyword>
<organism evidence="17 18">
    <name type="scientific">Phaedon cochleariae</name>
    <name type="common">Mustard beetle</name>
    <dbReference type="NCBI Taxonomy" id="80249"/>
    <lineage>
        <taxon>Eukaryota</taxon>
        <taxon>Metazoa</taxon>
        <taxon>Ecdysozoa</taxon>
        <taxon>Arthropoda</taxon>
        <taxon>Hexapoda</taxon>
        <taxon>Insecta</taxon>
        <taxon>Pterygota</taxon>
        <taxon>Neoptera</taxon>
        <taxon>Endopterygota</taxon>
        <taxon>Coleoptera</taxon>
        <taxon>Polyphaga</taxon>
        <taxon>Cucujiformia</taxon>
        <taxon>Chrysomeloidea</taxon>
        <taxon>Chrysomelidae</taxon>
        <taxon>Chrysomelinae</taxon>
        <taxon>Chrysomelini</taxon>
        <taxon>Phaedon</taxon>
    </lineage>
</organism>
<dbReference type="InterPro" id="IPR002049">
    <property type="entry name" value="LE_dom"/>
</dbReference>
<feature type="coiled-coil region" evidence="12">
    <location>
        <begin position="943"/>
        <end position="970"/>
    </location>
</feature>
<comment type="caution">
    <text evidence="11">Lacks conserved residue(s) required for the propagation of feature annotation.</text>
</comment>
<evidence type="ECO:0000313" key="18">
    <source>
        <dbReference type="Proteomes" id="UP001153737"/>
    </source>
</evidence>
<evidence type="ECO:0000259" key="15">
    <source>
        <dbReference type="PROSITE" id="PS50025"/>
    </source>
</evidence>
<evidence type="ECO:0000256" key="4">
    <source>
        <dbReference type="ARBA" id="ARBA00022729"/>
    </source>
</evidence>
<feature type="domain" description="Laminin EGF-like" evidence="16">
    <location>
        <begin position="683"/>
        <end position="729"/>
    </location>
</feature>
<evidence type="ECO:0000313" key="17">
    <source>
        <dbReference type="EMBL" id="CAH1175740.1"/>
    </source>
</evidence>
<evidence type="ECO:0000259" key="16">
    <source>
        <dbReference type="PROSITE" id="PS50027"/>
    </source>
</evidence>
<keyword evidence="6" id="KW-0084">Basement membrane</keyword>
<feature type="disulfide bond" evidence="11">
    <location>
        <begin position="360"/>
        <end position="369"/>
    </location>
</feature>
<reference evidence="17" key="2">
    <citation type="submission" date="2022-10" db="EMBL/GenBank/DDBJ databases">
        <authorList>
            <consortium name="ENA_rothamsted_submissions"/>
            <consortium name="culmorum"/>
            <person name="King R."/>
        </authorList>
    </citation>
    <scope>NUCLEOTIDE SEQUENCE</scope>
</reference>
<dbReference type="CDD" id="cd00110">
    <property type="entry name" value="LamG"/>
    <property type="match status" value="3"/>
</dbReference>
<dbReference type="Pfam" id="PF00053">
    <property type="entry name" value="EGF_laminin"/>
    <property type="match status" value="6"/>
</dbReference>
<dbReference type="PRINTS" id="PR00011">
    <property type="entry name" value="EGFLAMININ"/>
</dbReference>
<dbReference type="CDD" id="cd00055">
    <property type="entry name" value="EGF_Lam"/>
    <property type="match status" value="7"/>
</dbReference>
<dbReference type="InterPro" id="IPR013320">
    <property type="entry name" value="ConA-like_dom_sf"/>
</dbReference>
<feature type="region of interest" description="Disordered" evidence="13">
    <location>
        <begin position="29"/>
        <end position="65"/>
    </location>
</feature>
<feature type="coiled-coil region" evidence="12">
    <location>
        <begin position="1154"/>
        <end position="1191"/>
    </location>
</feature>
<sequence length="2163" mass="245534">MREKLIPLFLAFTTFLTTCDVSNPHINEKTPSNSSVVPNSNVLTSASVPNSSSEFKSRHRHKHRKSRCRRDLPFRGISSYQQDYRGNLVYVAPDYAPPAYRIPPVYIPSRCNNYCPYCQVPSCRRRCPQFYQGIINTPPKPIACTCDPDGAKFPMCDDKTGSCVCNPYYTSHHCDICMDGYWKNNRKCDECKCNKHGTEEGTKCNRVTGICYCKKGVTGKHCDTCMPDHYGMIETGCKKCDPCDKKGHICDLTNGKCVCPPLTIGGACEKCSVNSYGYQPGVGCKACDCSALGSANSQCDHTTGRCRCKIGYEGEKCNRCSYGFYGYPQCRKCNCHLEGTQEGECQNGLCQCDVNGHCKCKENVQGKNCDSCKKNYYGLTKENPKGCTACFCFGRSNSCDDAHYHWSKTTRIDRNDEDNNHVARDELMLPRQFLGDLTSSYGGYLEVQPKGYFDVYLEGNGINLTSIKNKNELQLIEIGGWNVSSRNPDVPNSCIVNLTRACFMVVMEKVTSIRVHAENRIREVLLDKAEEKGFHGSTHSIEKCDCPREYSGLSCQNPNKGYYRYFPEDPKNNWIDLVVGIARPCECGGHSIECDPESGNCKNCSDHTTGDHCENCDVGFYMDKNKNCATCPCPTANENNAESCSQLKNGFTCECKRGYRGKHCEKCEANYYMAPGSKNCRPCDCNRSGVVDGSCDQHGKCQCKNGFKGIKCDQCVKEREYIENGVCKTCDECTMKLFDEIDKMTKEIESIFLSFKNGTGPPWKKLTDDIGKLHGLSAKFYTKKKEIEDLLKQANIELAEKKVSKMREQLDRNNKLSEEYVDRTEKIYKNSTTLLEETDELSKKLMKLINSLDKFGNKQINLEEALKRAKLILKEIQESNRLKQLDNSVFAQCEAIKKKVDSIYKPSPKFPDGELKELKKKMQDLINIGSFVDNLARLVDIKNTNNSKRIERVKEKIEILKSKNKNVQTSLGGIVEKTKAIEEIMQQLGIVYTDLKELSEFPEFNELEDRVKRHMEEIPKIEELYSQAIDHVQELENKINHYHNMFNFTKDEWKKINASGAYEAILSGIKQARDSVKESEKILKNAIKMINPDDADNLDARTNLAHAYSDRLKQRINNLKNISKNLMETKNGLDDLKYNILEKGKSNNDLTQILHKIDKNMTTHSERVAQLEEAMKSASRVSQDMERIEKELGDMNFHKQYNLSKNYQQFAAEVAPKEINDFITKLVTTRKKLEDLNFTLPSENVSENKQNISNVEDIIGHLQQKINAVKQQVDVIDVAMNLTNCKMVYKLTRREFFQSLSITFRCEDCVLFRWIKSPSSNLTLSVKNSELRILVDGNELPLIQDKSEGERTIRLRKVGSFLEVDGNEYPVGMDRMAVIGGEDTLEVGSTDEPASKASVYKIFLNNKNFGLWKFKHTSGKCKGQARTSTDDSFRNTYYFNGEGYLKYGVDDTLSPRTFDLKFYFQTFDENSTIYVAEYRAECSFIYVYLLAGRLHLTMRHSNGQNVTINSDTKVNDAKLHTFELALAYSSNEHIQTYSLKVDNENPEVVSKKLSVKSVFKIKLSEHYVGGVPPNFNRSCIPGIGNFFRGFLNKPDKLNKQIIAYGVTNTNSDKLEFRHAWINKNGNLSIETPIKELTHLSFNLRPETPDTNGIIMKFEDDLYISLENSTIVVNGINKYEHQLLGEYHNIKLKLGEKQELTIDDGSRMSLVNIKKIYVNKFQIGDPNNGFCGEIRDIMINDKIFMFNSTSVKNLSNVEIGRDMPLAESTNIRVKSLTMMNLTNSMQNTEGCVDFDSYNPEVDAVKYGDKPNSYTYMRTNFWKSNYTLQFDFRTLSPNGVLFISSNKKMNYILLGLSEGQLYLTIKRGKKKAKSLPISSYQKVNDGQWHNLRITRKLKKLSVILDREKQPSRINFRIKPKDEIYFGGVPSNSAYRMVGDLFEKLQPFRGCMRHLSINNEQKLLIKNSKEIKHSGITQCFSNVEDGAYFGGDAYAVYNDFRMGQPVELSFEFRTSEQNGVLLSIANESDSPALSVELQNGAIVMAVDNGNGIVSNVTNNLDSDFSLCNNRWHNVTALYSSSELTVNVDGIRKSWVVSDINSTIDKVEAPLYVGGLPDNAPTGTLKSLTNFKGCLRKLTIENQLVDWSYMKEFHNVLLNSCPVNQNS</sequence>
<accession>A0A9P0GSC6</accession>
<dbReference type="SUPFAM" id="SSF49899">
    <property type="entry name" value="Concanavalin A-like lectins/glucanases"/>
    <property type="match status" value="3"/>
</dbReference>
<dbReference type="InterPro" id="IPR000742">
    <property type="entry name" value="EGF"/>
</dbReference>
<reference evidence="17" key="1">
    <citation type="submission" date="2022-01" db="EMBL/GenBank/DDBJ databases">
        <authorList>
            <person name="King R."/>
        </authorList>
    </citation>
    <scope>NUCLEOTIDE SEQUENCE</scope>
</reference>
<protein>
    <submittedName>
        <fullName evidence="17">Uncharacterized protein</fullName>
    </submittedName>
</protein>
<dbReference type="PROSITE" id="PS01248">
    <property type="entry name" value="EGF_LAM_1"/>
    <property type="match status" value="2"/>
</dbReference>
<evidence type="ECO:0000256" key="8">
    <source>
        <dbReference type="ARBA" id="ARBA00023180"/>
    </source>
</evidence>
<gene>
    <name evidence="17" type="ORF">PHAECO_LOCUS10694</name>
</gene>
<evidence type="ECO:0000256" key="6">
    <source>
        <dbReference type="ARBA" id="ARBA00022869"/>
    </source>
</evidence>
<feature type="disulfide bond" evidence="11">
    <location>
        <begin position="165"/>
        <end position="174"/>
    </location>
</feature>